<dbReference type="GO" id="GO:0016020">
    <property type="term" value="C:membrane"/>
    <property type="evidence" value="ECO:0007669"/>
    <property type="project" value="UniProtKB-SubCell"/>
</dbReference>
<sequence length="298" mass="31959">MGACGCCTSQIAACILYIVNSLLITVGILLGIVGCLLHFGGSAIYQLFSGLLSSLASSNVGGSNVQLSIADVQKILGSWSTIVSYAGIVLLGIGAFILASSILGCVGACCKLKVVLIVYVVLVLALTLALLGFVIGYLLFKQDMRSIGAKEMKRLITEQYQGSQSSSQNDFSKVLDIIQGRLECCGIDNFTDFYSASQWNRTYYLSSESRYVTLVAPLSCCQLSMTTFEPVDKNCTYNPTPSNSNYMKSCYGKLWDILTTYANVVMTGMAITAAITGCIAALAIIMLCYHIKNDVTPI</sequence>
<feature type="transmembrane region" description="Helical" evidence="6">
    <location>
        <begin position="12"/>
        <end position="39"/>
    </location>
</feature>
<comment type="subcellular location">
    <subcellularLocation>
        <location evidence="1 6">Membrane</location>
        <topology evidence="1 6">Multi-pass membrane protein</topology>
    </subcellularLocation>
</comment>
<dbReference type="PANTHER" id="PTHR19282">
    <property type="entry name" value="TETRASPANIN"/>
    <property type="match status" value="1"/>
</dbReference>
<comment type="similarity">
    <text evidence="2 6">Belongs to the tetraspanin (TM4SF) family.</text>
</comment>
<dbReference type="WBParaSite" id="maker-uti_cns_0013090-snap-gene-0.10-mRNA-1">
    <property type="protein sequence ID" value="maker-uti_cns_0013090-snap-gene-0.10-mRNA-1"/>
    <property type="gene ID" value="maker-uti_cns_0013090-snap-gene-0.10"/>
</dbReference>
<name>A0A1I8IJ28_9PLAT</name>
<evidence type="ECO:0000256" key="3">
    <source>
        <dbReference type="ARBA" id="ARBA00022692"/>
    </source>
</evidence>
<dbReference type="AlphaFoldDB" id="A0A1I8IJ28"/>
<protein>
    <recommendedName>
        <fullName evidence="6">Tetraspanin</fullName>
    </recommendedName>
</protein>
<dbReference type="STRING" id="282301.A0A1I8IJ28"/>
<dbReference type="PIRSF" id="PIRSF002419">
    <property type="entry name" value="Tetraspanin"/>
    <property type="match status" value="1"/>
</dbReference>
<evidence type="ECO:0000256" key="5">
    <source>
        <dbReference type="ARBA" id="ARBA00023136"/>
    </source>
</evidence>
<evidence type="ECO:0000256" key="1">
    <source>
        <dbReference type="ARBA" id="ARBA00004141"/>
    </source>
</evidence>
<dbReference type="InterPro" id="IPR008952">
    <property type="entry name" value="Tetraspanin_EC2_sf"/>
</dbReference>
<proteinExistence type="inferred from homology"/>
<dbReference type="OrthoDB" id="6279736at2759"/>
<feature type="transmembrane region" description="Helical" evidence="6">
    <location>
        <begin position="82"/>
        <end position="109"/>
    </location>
</feature>
<dbReference type="InterPro" id="IPR018499">
    <property type="entry name" value="Tetraspanin/Peripherin"/>
</dbReference>
<evidence type="ECO:0000313" key="7">
    <source>
        <dbReference type="Proteomes" id="UP000095280"/>
    </source>
</evidence>
<keyword evidence="5 6" id="KW-0472">Membrane</keyword>
<evidence type="ECO:0000313" key="8">
    <source>
        <dbReference type="WBParaSite" id="maker-uti_cns_0013090-snap-gene-0.10-mRNA-1"/>
    </source>
</evidence>
<feature type="transmembrane region" description="Helical" evidence="6">
    <location>
        <begin position="116"/>
        <end position="140"/>
    </location>
</feature>
<evidence type="ECO:0000256" key="2">
    <source>
        <dbReference type="ARBA" id="ARBA00006840"/>
    </source>
</evidence>
<dbReference type="Pfam" id="PF00335">
    <property type="entry name" value="Tetraspanin"/>
    <property type="match status" value="1"/>
</dbReference>
<evidence type="ECO:0000256" key="4">
    <source>
        <dbReference type="ARBA" id="ARBA00022989"/>
    </source>
</evidence>
<keyword evidence="7" id="KW-1185">Reference proteome</keyword>
<dbReference type="InterPro" id="IPR000301">
    <property type="entry name" value="Tetraspanin_animals"/>
</dbReference>
<dbReference type="Proteomes" id="UP000095280">
    <property type="component" value="Unplaced"/>
</dbReference>
<accession>A0A1I8IJ28</accession>
<dbReference type="SUPFAM" id="SSF48652">
    <property type="entry name" value="Tetraspanin"/>
    <property type="match status" value="1"/>
</dbReference>
<reference evidence="8" key="1">
    <citation type="submission" date="2016-11" db="UniProtKB">
        <authorList>
            <consortium name="WormBaseParasite"/>
        </authorList>
    </citation>
    <scope>IDENTIFICATION</scope>
</reference>
<feature type="transmembrane region" description="Helical" evidence="6">
    <location>
        <begin position="264"/>
        <end position="289"/>
    </location>
</feature>
<organism evidence="7 8">
    <name type="scientific">Macrostomum lignano</name>
    <dbReference type="NCBI Taxonomy" id="282301"/>
    <lineage>
        <taxon>Eukaryota</taxon>
        <taxon>Metazoa</taxon>
        <taxon>Spiralia</taxon>
        <taxon>Lophotrochozoa</taxon>
        <taxon>Platyhelminthes</taxon>
        <taxon>Rhabditophora</taxon>
        <taxon>Macrostomorpha</taxon>
        <taxon>Macrostomida</taxon>
        <taxon>Macrostomidae</taxon>
        <taxon>Macrostomum</taxon>
    </lineage>
</organism>
<evidence type="ECO:0000256" key="6">
    <source>
        <dbReference type="RuleBase" id="RU361218"/>
    </source>
</evidence>
<dbReference type="Gene3D" id="1.10.1450.10">
    <property type="entry name" value="Tetraspanin"/>
    <property type="match status" value="1"/>
</dbReference>
<keyword evidence="4 6" id="KW-1133">Transmembrane helix</keyword>
<keyword evidence="3 6" id="KW-0812">Transmembrane</keyword>